<evidence type="ECO:0000256" key="1">
    <source>
        <dbReference type="ARBA" id="ARBA00004141"/>
    </source>
</evidence>
<keyword evidence="3 7" id="KW-0812">Transmembrane</keyword>
<feature type="transmembrane region" description="Helical" evidence="7">
    <location>
        <begin position="35"/>
        <end position="55"/>
    </location>
</feature>
<name>A0A9W9FUU8_9EURO</name>
<organism evidence="8 9">
    <name type="scientific">Penicillium angulare</name>
    <dbReference type="NCBI Taxonomy" id="116970"/>
    <lineage>
        <taxon>Eukaryota</taxon>
        <taxon>Fungi</taxon>
        <taxon>Dikarya</taxon>
        <taxon>Ascomycota</taxon>
        <taxon>Pezizomycotina</taxon>
        <taxon>Eurotiomycetes</taxon>
        <taxon>Eurotiomycetidae</taxon>
        <taxon>Eurotiales</taxon>
        <taxon>Aspergillaceae</taxon>
        <taxon>Penicillium</taxon>
    </lineage>
</organism>
<sequence length="356" mass="37020">MQPVYGLSLVALLLYRAWSKQSLTSLALVAAGLSASAHALHPWNTPFVLLAVFYLGSQKATKVKHDVKARLTLSAAGAEGGEGKRNHVQVLANSISATVLTVAHTYVLSKSSPTESCFSFGGSAADILMVGIVAHYCASAADTYSSELGILSKSKPRLITSWNLRQVPPGTNGGVTAAGLGAGLFGSFTIALSSAIFTPLCDGFGVQERALWVIAFSFWGLLGSILDSVLGGLLQTTVVDKRSGKVVEGDNGRRVLVRPGSTKPEIVPASGKSTGNDGLPGTENSEDSATIRGGLATGQSVGGSAEQEGHHSRQVTVGHDWLNNNGVNLAMSLTMTVGAMSIATWVWGVDMQELLV</sequence>
<comment type="caution">
    <text evidence="8">The sequence shown here is derived from an EMBL/GenBank/DDBJ whole genome shotgun (WGS) entry which is preliminary data.</text>
</comment>
<evidence type="ECO:0000313" key="8">
    <source>
        <dbReference type="EMBL" id="KAJ5106774.1"/>
    </source>
</evidence>
<evidence type="ECO:0000256" key="6">
    <source>
        <dbReference type="SAM" id="MobiDB-lite"/>
    </source>
</evidence>
<accession>A0A9W9FUU8</accession>
<keyword evidence="9" id="KW-1185">Reference proteome</keyword>
<evidence type="ECO:0000313" key="9">
    <source>
        <dbReference type="Proteomes" id="UP001149165"/>
    </source>
</evidence>
<feature type="transmembrane region" description="Helical" evidence="7">
    <location>
        <begin position="329"/>
        <end position="348"/>
    </location>
</feature>
<evidence type="ECO:0000256" key="4">
    <source>
        <dbReference type="ARBA" id="ARBA00022989"/>
    </source>
</evidence>
<gene>
    <name evidence="8" type="ORF">N7456_003449</name>
</gene>
<evidence type="ECO:0000256" key="2">
    <source>
        <dbReference type="ARBA" id="ARBA00009012"/>
    </source>
</evidence>
<comment type="subcellular location">
    <subcellularLocation>
        <location evidence="1">Membrane</location>
        <topology evidence="1">Multi-pass membrane protein</topology>
    </subcellularLocation>
</comment>
<feature type="transmembrane region" description="Helical" evidence="7">
    <location>
        <begin position="175"/>
        <end position="198"/>
    </location>
</feature>
<proteinExistence type="inferred from homology"/>
<dbReference type="GO" id="GO:0016020">
    <property type="term" value="C:membrane"/>
    <property type="evidence" value="ECO:0007669"/>
    <property type="project" value="UniProtKB-SubCell"/>
</dbReference>
<dbReference type="EMBL" id="JAPQKH010000003">
    <property type="protein sequence ID" value="KAJ5106774.1"/>
    <property type="molecule type" value="Genomic_DNA"/>
</dbReference>
<feature type="transmembrane region" description="Helical" evidence="7">
    <location>
        <begin position="210"/>
        <end position="234"/>
    </location>
</feature>
<keyword evidence="4 7" id="KW-1133">Transmembrane helix</keyword>
<dbReference type="Proteomes" id="UP001149165">
    <property type="component" value="Unassembled WGS sequence"/>
</dbReference>
<comment type="similarity">
    <text evidence="2">Belongs to the TMEM19 family.</text>
</comment>
<reference evidence="8" key="1">
    <citation type="submission" date="2022-11" db="EMBL/GenBank/DDBJ databases">
        <authorList>
            <person name="Petersen C."/>
        </authorList>
    </citation>
    <scope>NUCLEOTIDE SEQUENCE</scope>
    <source>
        <strain evidence="8">IBT 30069</strain>
    </source>
</reference>
<evidence type="ECO:0000256" key="5">
    <source>
        <dbReference type="ARBA" id="ARBA00023136"/>
    </source>
</evidence>
<dbReference type="Pfam" id="PF01940">
    <property type="entry name" value="DUF92"/>
    <property type="match status" value="1"/>
</dbReference>
<evidence type="ECO:0000256" key="3">
    <source>
        <dbReference type="ARBA" id="ARBA00022692"/>
    </source>
</evidence>
<protein>
    <submittedName>
        <fullName evidence="8">Uncharacterized protein</fullName>
    </submittedName>
</protein>
<feature type="region of interest" description="Disordered" evidence="6">
    <location>
        <begin position="258"/>
        <end position="313"/>
    </location>
</feature>
<reference evidence="8" key="2">
    <citation type="journal article" date="2023" name="IMA Fungus">
        <title>Comparative genomic study of the Penicillium genus elucidates a diverse pangenome and 15 lateral gene transfer events.</title>
        <authorList>
            <person name="Petersen C."/>
            <person name="Sorensen T."/>
            <person name="Nielsen M.R."/>
            <person name="Sondergaard T.E."/>
            <person name="Sorensen J.L."/>
            <person name="Fitzpatrick D.A."/>
            <person name="Frisvad J.C."/>
            <person name="Nielsen K.L."/>
        </authorList>
    </citation>
    <scope>NUCLEOTIDE SEQUENCE</scope>
    <source>
        <strain evidence="8">IBT 30069</strain>
    </source>
</reference>
<dbReference type="AlphaFoldDB" id="A0A9W9FUU8"/>
<dbReference type="PANTHER" id="PTHR13353:SF5">
    <property type="entry name" value="TRANSMEMBRANE PROTEIN 19"/>
    <property type="match status" value="1"/>
</dbReference>
<dbReference type="PANTHER" id="PTHR13353">
    <property type="entry name" value="TRANSMEMBRANE PROTEIN 19"/>
    <property type="match status" value="1"/>
</dbReference>
<dbReference type="InterPro" id="IPR002794">
    <property type="entry name" value="DUF92_TMEM19"/>
</dbReference>
<keyword evidence="5 7" id="KW-0472">Membrane</keyword>
<dbReference type="OrthoDB" id="30881at2759"/>
<evidence type="ECO:0000256" key="7">
    <source>
        <dbReference type="SAM" id="Phobius"/>
    </source>
</evidence>